<dbReference type="CDD" id="cd01949">
    <property type="entry name" value="GGDEF"/>
    <property type="match status" value="1"/>
</dbReference>
<dbReference type="Pfam" id="PF00990">
    <property type="entry name" value="GGDEF"/>
    <property type="match status" value="1"/>
</dbReference>
<organism evidence="8 9">
    <name type="scientific">Ferrigenium kumadai</name>
    <dbReference type="NCBI Taxonomy" id="1682490"/>
    <lineage>
        <taxon>Bacteria</taxon>
        <taxon>Pseudomonadati</taxon>
        <taxon>Pseudomonadota</taxon>
        <taxon>Betaproteobacteria</taxon>
        <taxon>Nitrosomonadales</taxon>
        <taxon>Gallionellaceae</taxon>
        <taxon>Ferrigenium</taxon>
    </lineage>
</organism>
<keyword evidence="4" id="KW-1133">Transmembrane helix</keyword>
<accession>A0AAN1SYM2</accession>
<dbReference type="PROSITE" id="PS50885">
    <property type="entry name" value="HAMP"/>
    <property type="match status" value="1"/>
</dbReference>
<evidence type="ECO:0000259" key="6">
    <source>
        <dbReference type="PROSITE" id="PS50885"/>
    </source>
</evidence>
<dbReference type="FunFam" id="3.30.450.20:FF:000088">
    <property type="entry name" value="Sensory transduction histidine kinase"/>
    <property type="match status" value="1"/>
</dbReference>
<dbReference type="CDD" id="cd06225">
    <property type="entry name" value="HAMP"/>
    <property type="match status" value="1"/>
</dbReference>
<dbReference type="Proteomes" id="UP001319121">
    <property type="component" value="Chromosome"/>
</dbReference>
<dbReference type="InterPro" id="IPR050469">
    <property type="entry name" value="Diguanylate_Cyclase"/>
</dbReference>
<dbReference type="Pfam" id="PF00672">
    <property type="entry name" value="HAMP"/>
    <property type="match status" value="1"/>
</dbReference>
<dbReference type="GO" id="GO:0005886">
    <property type="term" value="C:plasma membrane"/>
    <property type="evidence" value="ECO:0007669"/>
    <property type="project" value="TreeGrafter"/>
</dbReference>
<dbReference type="InterPro" id="IPR003660">
    <property type="entry name" value="HAMP_dom"/>
</dbReference>
<dbReference type="InterPro" id="IPR000160">
    <property type="entry name" value="GGDEF_dom"/>
</dbReference>
<evidence type="ECO:0000256" key="2">
    <source>
        <dbReference type="ARBA" id="ARBA00034247"/>
    </source>
</evidence>
<dbReference type="GO" id="GO:1902201">
    <property type="term" value="P:negative regulation of bacterial-type flagellum-dependent cell motility"/>
    <property type="evidence" value="ECO:0007669"/>
    <property type="project" value="TreeGrafter"/>
</dbReference>
<evidence type="ECO:0000256" key="4">
    <source>
        <dbReference type="SAM" id="Phobius"/>
    </source>
</evidence>
<feature type="domain" description="HAMP" evidence="6">
    <location>
        <begin position="194"/>
        <end position="246"/>
    </location>
</feature>
<dbReference type="InterPro" id="IPR029787">
    <property type="entry name" value="Nucleotide_cyclase"/>
</dbReference>
<dbReference type="Gene3D" id="6.10.340.10">
    <property type="match status" value="1"/>
</dbReference>
<dbReference type="GO" id="GO:0007165">
    <property type="term" value="P:signal transduction"/>
    <property type="evidence" value="ECO:0007669"/>
    <property type="project" value="InterPro"/>
</dbReference>
<evidence type="ECO:0000313" key="9">
    <source>
        <dbReference type="Proteomes" id="UP001319121"/>
    </source>
</evidence>
<keyword evidence="4" id="KW-0812">Transmembrane</keyword>
<reference evidence="8 9" key="1">
    <citation type="submission" date="2019-03" db="EMBL/GenBank/DDBJ databases">
        <title>Complete genome sequence of Ferrigenium kumadai strain An22, a microaerophilic iron-oxidizing bacterium isolated from a paddy field soil.</title>
        <authorList>
            <person name="Watanabe T."/>
            <person name="Asakawa S."/>
        </authorList>
    </citation>
    <scope>NUCLEOTIDE SEQUENCE [LARGE SCALE GENOMIC DNA]</scope>
    <source>
        <strain evidence="8 9">An22</strain>
    </source>
</reference>
<dbReference type="PROSITE" id="PS50113">
    <property type="entry name" value="PAC"/>
    <property type="match status" value="1"/>
</dbReference>
<dbReference type="GO" id="GO:0052621">
    <property type="term" value="F:diguanylate cyclase activity"/>
    <property type="evidence" value="ECO:0007669"/>
    <property type="project" value="UniProtKB-EC"/>
</dbReference>
<name>A0AAN1SYM2_9PROT</name>
<dbReference type="GO" id="GO:0043709">
    <property type="term" value="P:cell adhesion involved in single-species biofilm formation"/>
    <property type="evidence" value="ECO:0007669"/>
    <property type="project" value="TreeGrafter"/>
</dbReference>
<keyword evidence="9" id="KW-1185">Reference proteome</keyword>
<dbReference type="PROSITE" id="PS50887">
    <property type="entry name" value="GGDEF"/>
    <property type="match status" value="1"/>
</dbReference>
<feature type="transmembrane region" description="Helical" evidence="4">
    <location>
        <begin position="170"/>
        <end position="192"/>
    </location>
</feature>
<dbReference type="Gene3D" id="2.10.70.100">
    <property type="match status" value="1"/>
</dbReference>
<proteinExistence type="predicted"/>
<dbReference type="InterPro" id="IPR035965">
    <property type="entry name" value="PAS-like_dom_sf"/>
</dbReference>
<dbReference type="InterPro" id="IPR000014">
    <property type="entry name" value="PAS"/>
</dbReference>
<dbReference type="SMART" id="SM00086">
    <property type="entry name" value="PAC"/>
    <property type="match status" value="1"/>
</dbReference>
<dbReference type="SUPFAM" id="SSF55785">
    <property type="entry name" value="PYP-like sensor domain (PAS domain)"/>
    <property type="match status" value="1"/>
</dbReference>
<dbReference type="InterPro" id="IPR000700">
    <property type="entry name" value="PAS-assoc_C"/>
</dbReference>
<dbReference type="SMART" id="SM00304">
    <property type="entry name" value="HAMP"/>
    <property type="match status" value="1"/>
</dbReference>
<dbReference type="FunFam" id="3.30.70.270:FF:000001">
    <property type="entry name" value="Diguanylate cyclase domain protein"/>
    <property type="match status" value="1"/>
</dbReference>
<feature type="domain" description="PAC" evidence="5">
    <location>
        <begin position="342"/>
        <end position="394"/>
    </location>
</feature>
<feature type="coiled-coil region" evidence="3">
    <location>
        <begin position="385"/>
        <end position="419"/>
    </location>
</feature>
<evidence type="ECO:0000313" key="8">
    <source>
        <dbReference type="EMBL" id="BBI99478.1"/>
    </source>
</evidence>
<protein>
    <recommendedName>
        <fullName evidence="1">diguanylate cyclase</fullName>
        <ecNumber evidence="1">2.7.7.65</ecNumber>
    </recommendedName>
</protein>
<feature type="domain" description="GGDEF" evidence="7">
    <location>
        <begin position="447"/>
        <end position="580"/>
    </location>
</feature>
<dbReference type="InterPro" id="IPR043128">
    <property type="entry name" value="Rev_trsase/Diguanyl_cyclase"/>
</dbReference>
<dbReference type="NCBIfam" id="TIGR00229">
    <property type="entry name" value="sensory_box"/>
    <property type="match status" value="1"/>
</dbReference>
<dbReference type="AlphaFoldDB" id="A0AAN1SYM2"/>
<dbReference type="EC" id="2.7.7.65" evidence="1"/>
<dbReference type="Gene3D" id="3.30.450.20">
    <property type="entry name" value="PAS domain"/>
    <property type="match status" value="1"/>
</dbReference>
<evidence type="ECO:0000259" key="7">
    <source>
        <dbReference type="PROSITE" id="PS50887"/>
    </source>
</evidence>
<dbReference type="InterPro" id="IPR013655">
    <property type="entry name" value="PAS_fold_3"/>
</dbReference>
<dbReference type="PANTHER" id="PTHR45138">
    <property type="entry name" value="REGULATORY COMPONENTS OF SENSORY TRANSDUCTION SYSTEM"/>
    <property type="match status" value="1"/>
</dbReference>
<dbReference type="RefSeq" id="WP_212787052.1">
    <property type="nucleotide sequence ID" value="NZ_AP019536.1"/>
</dbReference>
<dbReference type="PANTHER" id="PTHR45138:SF9">
    <property type="entry name" value="DIGUANYLATE CYCLASE DGCM-RELATED"/>
    <property type="match status" value="1"/>
</dbReference>
<evidence type="ECO:0000259" key="5">
    <source>
        <dbReference type="PROSITE" id="PS50113"/>
    </source>
</evidence>
<keyword evidence="3" id="KW-0175">Coiled coil</keyword>
<dbReference type="Gene3D" id="3.30.70.270">
    <property type="match status" value="1"/>
</dbReference>
<dbReference type="KEGG" id="fku:FGKAn22_11710"/>
<dbReference type="SUPFAM" id="SSF158472">
    <property type="entry name" value="HAMP domain-like"/>
    <property type="match status" value="1"/>
</dbReference>
<dbReference type="SMART" id="SM00267">
    <property type="entry name" value="GGDEF"/>
    <property type="match status" value="1"/>
</dbReference>
<keyword evidence="4" id="KW-0472">Membrane</keyword>
<dbReference type="InterPro" id="IPR001610">
    <property type="entry name" value="PAC"/>
</dbReference>
<gene>
    <name evidence="8" type="ORF">FGKAn22_11710</name>
</gene>
<dbReference type="SUPFAM" id="SSF55073">
    <property type="entry name" value="Nucleotide cyclase"/>
    <property type="match status" value="1"/>
</dbReference>
<sequence length="583" mass="66069">MKIRYKIHLVMLLSVALGLLLGLLFYQAQRDIDAANTLERQASVIAMDIFQLTLLGQDLSLHPDEYRARNQWLKQHQKLGELLSEVRFDTSQDKTVIERLRHAHKIQLQLFEASQLLPRRLRKSGTAAIVAEQQERLVYRMSFGVQAMLSDALSLQRRKRTEITQYRRKVFGISLVLAGIMTSTIAVLAYLIGRSIIGPLLRLRRETEIIGSGDLGHRVGMTTNDELGDLSRDFDRMLERLQQVTASREELQHEIEVRVLAEEALRESEQSLKKAQGIAHLGSWEWDILGGDLAWSDEIFRIFGRQPGLFDPTYDAFMDAIHPDDRPLVAQSIEKVLHGQGYDIEHRIILPSGDSRVVHQIGEAEFDDSGKPVKMRGTIHDITERKRAENELHEANGRLGAQLQEIEKLQETLREQAIRDPLTGLFNRRYMEETLVREFAGAKRENYPVSLIMMDIDHFKKINDTYGHQAGDLVLQALGELLSGHIRGRDIACRFGGEEFLAVLPHTPIVTATQRAEQWRASFEALRMTYEGKEIRATLSLGVASYTIHGNTGQEVMASADKGLYMAKESGRNRVVVAPQADG</sequence>
<dbReference type="EMBL" id="AP019536">
    <property type="protein sequence ID" value="BBI99478.1"/>
    <property type="molecule type" value="Genomic_DNA"/>
</dbReference>
<dbReference type="NCBIfam" id="TIGR00254">
    <property type="entry name" value="GGDEF"/>
    <property type="match status" value="1"/>
</dbReference>
<evidence type="ECO:0000256" key="3">
    <source>
        <dbReference type="SAM" id="Coils"/>
    </source>
</evidence>
<dbReference type="Pfam" id="PF08447">
    <property type="entry name" value="PAS_3"/>
    <property type="match status" value="1"/>
</dbReference>
<evidence type="ECO:0000256" key="1">
    <source>
        <dbReference type="ARBA" id="ARBA00012528"/>
    </source>
</evidence>
<dbReference type="CDD" id="cd00130">
    <property type="entry name" value="PAS"/>
    <property type="match status" value="1"/>
</dbReference>
<comment type="catalytic activity">
    <reaction evidence="2">
        <text>2 GTP = 3',3'-c-di-GMP + 2 diphosphate</text>
        <dbReference type="Rhea" id="RHEA:24898"/>
        <dbReference type="ChEBI" id="CHEBI:33019"/>
        <dbReference type="ChEBI" id="CHEBI:37565"/>
        <dbReference type="ChEBI" id="CHEBI:58805"/>
        <dbReference type="EC" id="2.7.7.65"/>
    </reaction>
</comment>